<reference evidence="7" key="1">
    <citation type="submission" date="2025-08" db="UniProtKB">
        <authorList>
            <consortium name="RefSeq"/>
        </authorList>
    </citation>
    <scope>IDENTIFICATION</scope>
    <source>
        <tissue evidence="7">Blood</tissue>
    </source>
</reference>
<evidence type="ECO:0000256" key="4">
    <source>
        <dbReference type="RuleBase" id="RU366057"/>
    </source>
</evidence>
<sequence>MPPKDSKKKDAGKSVKKGKDLVSRSGGKAKKKWSKGMVRGTLNDLVLWDKATYDKLFKFSKRRGAWVARMKIQGPLAKATLQDLLSKGLIKLVSKPRARVIYTSNTKGGDAPAAGEDACTDPTNHTS</sequence>
<evidence type="ECO:0000313" key="7">
    <source>
        <dbReference type="RefSeq" id="XP_035579042.1"/>
    </source>
</evidence>
<dbReference type="Gene3D" id="3.30.63.20">
    <property type="match status" value="1"/>
</dbReference>
<dbReference type="Pfam" id="PF03297">
    <property type="entry name" value="Ribosomal_S25"/>
    <property type="match status" value="1"/>
</dbReference>
<name>A0A6P9FEK4_ZALCA</name>
<dbReference type="InterPro" id="IPR004977">
    <property type="entry name" value="Ribosomal_eS25"/>
</dbReference>
<evidence type="ECO:0000256" key="5">
    <source>
        <dbReference type="SAM" id="MobiDB-lite"/>
    </source>
</evidence>
<evidence type="ECO:0000313" key="6">
    <source>
        <dbReference type="Proteomes" id="UP000515165"/>
    </source>
</evidence>
<dbReference type="Proteomes" id="UP000515165">
    <property type="component" value="Chromosome 11"/>
</dbReference>
<dbReference type="AlphaFoldDB" id="A0A6P9FEK4"/>
<accession>A0A6P9FEK4</accession>
<dbReference type="OrthoDB" id="10263513at2759"/>
<keyword evidence="2 4" id="KW-0689">Ribosomal protein</keyword>
<dbReference type="PANTHER" id="PTHR12850">
    <property type="entry name" value="40S RIBOSOMAL PROTEIN S25"/>
    <property type="match status" value="1"/>
</dbReference>
<dbReference type="KEGG" id="zca:113914433"/>
<organism evidence="6 7">
    <name type="scientific">Zalophus californianus</name>
    <name type="common">California sealion</name>
    <dbReference type="NCBI Taxonomy" id="9704"/>
    <lineage>
        <taxon>Eukaryota</taxon>
        <taxon>Metazoa</taxon>
        <taxon>Chordata</taxon>
        <taxon>Craniata</taxon>
        <taxon>Vertebrata</taxon>
        <taxon>Euteleostomi</taxon>
        <taxon>Mammalia</taxon>
        <taxon>Eutheria</taxon>
        <taxon>Laurasiatheria</taxon>
        <taxon>Carnivora</taxon>
        <taxon>Caniformia</taxon>
        <taxon>Pinnipedia</taxon>
        <taxon>Otariidae</taxon>
        <taxon>Zalophus</taxon>
    </lineage>
</organism>
<keyword evidence="3 4" id="KW-0687">Ribonucleoprotein</keyword>
<dbReference type="GO" id="GO:0005840">
    <property type="term" value="C:ribosome"/>
    <property type="evidence" value="ECO:0007669"/>
    <property type="project" value="UniProtKB-KW"/>
</dbReference>
<proteinExistence type="inferred from homology"/>
<keyword evidence="6" id="KW-1185">Reference proteome</keyword>
<evidence type="ECO:0000256" key="1">
    <source>
        <dbReference type="ARBA" id="ARBA00009106"/>
    </source>
</evidence>
<protein>
    <recommendedName>
        <fullName evidence="4">40S ribosomal protein S25</fullName>
    </recommendedName>
</protein>
<dbReference type="RefSeq" id="XP_035579042.1">
    <property type="nucleotide sequence ID" value="XM_035723149.1"/>
</dbReference>
<dbReference type="GO" id="GO:1990904">
    <property type="term" value="C:ribonucleoprotein complex"/>
    <property type="evidence" value="ECO:0007669"/>
    <property type="project" value="UniProtKB-KW"/>
</dbReference>
<gene>
    <name evidence="7" type="primary">LOC113914433</name>
</gene>
<comment type="similarity">
    <text evidence="1 4">Belongs to the eukaryotic ribosomal protein eS25 family.</text>
</comment>
<evidence type="ECO:0000256" key="2">
    <source>
        <dbReference type="ARBA" id="ARBA00022980"/>
    </source>
</evidence>
<dbReference type="GeneID" id="113914433"/>
<feature type="region of interest" description="Disordered" evidence="5">
    <location>
        <begin position="104"/>
        <end position="127"/>
    </location>
</feature>
<feature type="region of interest" description="Disordered" evidence="5">
    <location>
        <begin position="1"/>
        <end position="34"/>
    </location>
</feature>
<feature type="compositionally biased region" description="Basic and acidic residues" evidence="5">
    <location>
        <begin position="1"/>
        <end position="22"/>
    </location>
</feature>
<evidence type="ECO:0000256" key="3">
    <source>
        <dbReference type="ARBA" id="ARBA00023274"/>
    </source>
</evidence>